<gene>
    <name evidence="11" type="primary">LOC101848897</name>
</gene>
<evidence type="ECO:0000256" key="1">
    <source>
        <dbReference type="ARBA" id="ARBA00004071"/>
    </source>
</evidence>
<keyword evidence="4 7" id="KW-0732">Signal</keyword>
<keyword evidence="10" id="KW-1185">Reference proteome</keyword>
<dbReference type="EC" id="3.2.1.51" evidence="3"/>
<evidence type="ECO:0000313" key="11">
    <source>
        <dbReference type="RefSeq" id="XP_005102731.1"/>
    </source>
</evidence>
<evidence type="ECO:0000256" key="2">
    <source>
        <dbReference type="ARBA" id="ARBA00007951"/>
    </source>
</evidence>
<accession>A0ABM0JVW0</accession>
<name>A0ABM0JVW0_APLCA</name>
<comment type="similarity">
    <text evidence="2 7">Belongs to the glycosyl hydrolase 29 family.</text>
</comment>
<dbReference type="Pfam" id="PF16757">
    <property type="entry name" value="Fucosidase_C"/>
    <property type="match status" value="1"/>
</dbReference>
<evidence type="ECO:0000256" key="7">
    <source>
        <dbReference type="PIRNR" id="PIRNR001092"/>
    </source>
</evidence>
<sequence length="466" mass="53327">MSAFNCIGNGVVFCLLVSAASLSLLQVVNAYEPNWKSLDSRPLPGWYDDAKLGIFVHWGVFSVPSYSSEWFWWNWKGLPTPAVVEFMLQNYPPDFTYADFGKQFTAEFFEGGEWANMFQKSGAKYVVFVSKHHEGYTNWPSKYSFNWNSMALGPNRDIVGELMNATRSKTDLKFGLYHSMFEWFHPLYLADKKSGFKSQDFVNQKTLPELYEIVETYKPEVVWSDGDWEAPDVYWKSKEFLAWLYTNSSVKDTVVVNDRWGSNISCHHGGVYTCGDRFNPGVLQKHKWENAMTIDKYSWGFRRNARLSDYLTIEGLLQTFVITISCGGNMLMNVGPPKHGHIVPIYEERLSQMGSWLKVNGEGVYGSRPWTSQNETVTEGVWYTKKTDASGTSVYAFVFNWPDTDTLRLDLPQVSSATKVSLLGYPTLLSYQTRSPKGLSISIPFISINKMPCQWLWVFKITAVEN</sequence>
<dbReference type="InterPro" id="IPR017853">
    <property type="entry name" value="GH"/>
</dbReference>
<dbReference type="InterPro" id="IPR000933">
    <property type="entry name" value="Glyco_hydro_29"/>
</dbReference>
<feature type="domain" description="Alpha-L-fucosidase C-terminal" evidence="9">
    <location>
        <begin position="373"/>
        <end position="462"/>
    </location>
</feature>
<dbReference type="PIRSF" id="PIRSF001092">
    <property type="entry name" value="Alpha-L-fucosidase"/>
    <property type="match status" value="1"/>
</dbReference>
<dbReference type="SUPFAM" id="SSF51445">
    <property type="entry name" value="(Trans)glycosidases"/>
    <property type="match status" value="1"/>
</dbReference>
<feature type="signal peptide" evidence="7">
    <location>
        <begin position="1"/>
        <end position="30"/>
    </location>
</feature>
<evidence type="ECO:0000256" key="4">
    <source>
        <dbReference type="ARBA" id="ARBA00022729"/>
    </source>
</evidence>
<evidence type="ECO:0000259" key="9">
    <source>
        <dbReference type="Pfam" id="PF16757"/>
    </source>
</evidence>
<dbReference type="InterPro" id="IPR057739">
    <property type="entry name" value="Glyco_hydro_29_N"/>
</dbReference>
<dbReference type="GeneID" id="101848897"/>
<evidence type="ECO:0000313" key="10">
    <source>
        <dbReference type="Proteomes" id="UP000694888"/>
    </source>
</evidence>
<evidence type="ECO:0000259" key="8">
    <source>
        <dbReference type="Pfam" id="PF01120"/>
    </source>
</evidence>
<dbReference type="SMART" id="SM00812">
    <property type="entry name" value="Alpha_L_fucos"/>
    <property type="match status" value="1"/>
</dbReference>
<protein>
    <recommendedName>
        <fullName evidence="3">alpha-L-fucosidase</fullName>
        <ecNumber evidence="3">3.2.1.51</ecNumber>
    </recommendedName>
</protein>
<proteinExistence type="inferred from homology"/>
<keyword evidence="6 7" id="KW-0326">Glycosidase</keyword>
<dbReference type="Pfam" id="PF01120">
    <property type="entry name" value="Alpha_L_fucos"/>
    <property type="match status" value="1"/>
</dbReference>
<dbReference type="InterPro" id="IPR016286">
    <property type="entry name" value="FUC_metazoa-typ"/>
</dbReference>
<evidence type="ECO:0000256" key="3">
    <source>
        <dbReference type="ARBA" id="ARBA00012662"/>
    </source>
</evidence>
<dbReference type="Proteomes" id="UP000694888">
    <property type="component" value="Unplaced"/>
</dbReference>
<comment type="function">
    <text evidence="1">Alpha-L-fucosidase is responsible for hydrolyzing the alpha-1,6-linked fucose joined to the reducing-end N-acetylglucosamine of the carbohydrate moieties of glycoproteins.</text>
</comment>
<evidence type="ECO:0000256" key="6">
    <source>
        <dbReference type="ARBA" id="ARBA00023295"/>
    </source>
</evidence>
<feature type="chain" id="PRO_5045014592" description="alpha-L-fucosidase" evidence="7">
    <location>
        <begin position="31"/>
        <end position="466"/>
    </location>
</feature>
<evidence type="ECO:0000256" key="5">
    <source>
        <dbReference type="ARBA" id="ARBA00022801"/>
    </source>
</evidence>
<dbReference type="InterPro" id="IPR031919">
    <property type="entry name" value="Fucosidase_C"/>
</dbReference>
<dbReference type="Gene3D" id="3.20.20.80">
    <property type="entry name" value="Glycosidases"/>
    <property type="match status" value="1"/>
</dbReference>
<dbReference type="RefSeq" id="XP_005102731.1">
    <property type="nucleotide sequence ID" value="XM_005102674.3"/>
</dbReference>
<dbReference type="InterPro" id="IPR013780">
    <property type="entry name" value="Glyco_hydro_b"/>
</dbReference>
<reference evidence="11" key="1">
    <citation type="submission" date="2025-08" db="UniProtKB">
        <authorList>
            <consortium name="RefSeq"/>
        </authorList>
    </citation>
    <scope>IDENTIFICATION</scope>
</reference>
<dbReference type="Gene3D" id="2.60.40.1180">
    <property type="entry name" value="Golgi alpha-mannosidase II"/>
    <property type="match status" value="1"/>
</dbReference>
<dbReference type="PANTHER" id="PTHR10030">
    <property type="entry name" value="ALPHA-L-FUCOSIDASE"/>
    <property type="match status" value="1"/>
</dbReference>
<organism evidence="10 11">
    <name type="scientific">Aplysia californica</name>
    <name type="common">California sea hare</name>
    <dbReference type="NCBI Taxonomy" id="6500"/>
    <lineage>
        <taxon>Eukaryota</taxon>
        <taxon>Metazoa</taxon>
        <taxon>Spiralia</taxon>
        <taxon>Lophotrochozoa</taxon>
        <taxon>Mollusca</taxon>
        <taxon>Gastropoda</taxon>
        <taxon>Heterobranchia</taxon>
        <taxon>Euthyneura</taxon>
        <taxon>Tectipleura</taxon>
        <taxon>Aplysiida</taxon>
        <taxon>Aplysioidea</taxon>
        <taxon>Aplysiidae</taxon>
        <taxon>Aplysia</taxon>
    </lineage>
</organism>
<keyword evidence="5 7" id="KW-0378">Hydrolase</keyword>
<dbReference type="PRINTS" id="PR00741">
    <property type="entry name" value="GLHYDRLASE29"/>
</dbReference>
<feature type="domain" description="Glycoside hydrolase family 29 N-terminal" evidence="8">
    <location>
        <begin position="28"/>
        <end position="362"/>
    </location>
</feature>
<dbReference type="PANTHER" id="PTHR10030:SF37">
    <property type="entry name" value="ALPHA-L-FUCOSIDASE-RELATED"/>
    <property type="match status" value="1"/>
</dbReference>